<dbReference type="AlphaFoldDB" id="A0A815ITC2"/>
<feature type="binding site" evidence="14">
    <location>
        <position position="274"/>
    </location>
    <ligand>
        <name>5-hydroxyisourate</name>
        <dbReference type="ChEBI" id="CHEBI:18072"/>
    </ligand>
</feature>
<evidence type="ECO:0000313" key="17">
    <source>
        <dbReference type="EMBL" id="CAF1573506.1"/>
    </source>
</evidence>
<dbReference type="UniPathway" id="UPA00394">
    <property type="reaction ID" value="UER00650"/>
</dbReference>
<feature type="active site" description="Charge relay system" evidence="13">
    <location>
        <position position="62"/>
    </location>
</feature>
<feature type="binding site" evidence="14">
    <location>
        <position position="181"/>
    </location>
    <ligand>
        <name>urate</name>
        <dbReference type="ChEBI" id="CHEBI:17775"/>
    </ligand>
</feature>
<evidence type="ECO:0000256" key="13">
    <source>
        <dbReference type="PIRSR" id="PIRSR000241-1"/>
    </source>
</evidence>
<feature type="binding site" evidence="14">
    <location>
        <position position="62"/>
    </location>
    <ligand>
        <name>O2</name>
        <dbReference type="ChEBI" id="CHEBI:15379"/>
    </ligand>
</feature>
<comment type="catalytic activity">
    <reaction evidence="11 12 15">
        <text>urate + O2 + H2O = 5-hydroxyisourate + H2O2</text>
        <dbReference type="Rhea" id="RHEA:21368"/>
        <dbReference type="ChEBI" id="CHEBI:15377"/>
        <dbReference type="ChEBI" id="CHEBI:15379"/>
        <dbReference type="ChEBI" id="CHEBI:16240"/>
        <dbReference type="ChEBI" id="CHEBI:17775"/>
        <dbReference type="ChEBI" id="CHEBI:18072"/>
        <dbReference type="EC" id="1.7.3.3"/>
    </reaction>
</comment>
<proteinExistence type="inferred from homology"/>
<dbReference type="Proteomes" id="UP000681722">
    <property type="component" value="Unassembled WGS sequence"/>
</dbReference>
<dbReference type="NCBIfam" id="TIGR03383">
    <property type="entry name" value="urate_oxi"/>
    <property type="match status" value="1"/>
</dbReference>
<reference evidence="16" key="1">
    <citation type="submission" date="2021-02" db="EMBL/GenBank/DDBJ databases">
        <authorList>
            <person name="Nowell W R."/>
        </authorList>
    </citation>
    <scope>NUCLEOTIDE SEQUENCE</scope>
</reference>
<dbReference type="OrthoDB" id="9992118at2759"/>
<dbReference type="Proteomes" id="UP000677228">
    <property type="component" value="Unassembled WGS sequence"/>
</dbReference>
<evidence type="ECO:0000256" key="6">
    <source>
        <dbReference type="ARBA" id="ARBA00017098"/>
    </source>
</evidence>
<sequence>MNFEPIKVTVGENRYGKEGIRLIKVNRSSEQHKFSEWTVRVLLEGDFDSSYEEGDNSKILPTDTMKNTVYSLARRLQTESMEDFGKELVNFLHERNPQVSTIEVKISGKAWEPIRVNQTTYPTAFVQTSNEIQLTTVKRAKTGPFSIVSGLDNLLVIKTAKSSFTGYMKDSLTTLPEADDRLFGTSIRALWTYDQNDGRVLYERLRQKIRNTILEVFSKHESKSVQRKSSLLYEQNKNKNYTPLLFIDTLHAIGKTILEDISNNVIQIHTTMPNIHCLLFDLSRFGQDNPNEIFYPIDDPHGLIQCCLKRQSNTSSSRQSSKVLQSKL</sequence>
<organism evidence="16 20">
    <name type="scientific">Didymodactylos carnosus</name>
    <dbReference type="NCBI Taxonomy" id="1234261"/>
    <lineage>
        <taxon>Eukaryota</taxon>
        <taxon>Metazoa</taxon>
        <taxon>Spiralia</taxon>
        <taxon>Gnathifera</taxon>
        <taxon>Rotifera</taxon>
        <taxon>Eurotatoria</taxon>
        <taxon>Bdelloidea</taxon>
        <taxon>Philodinida</taxon>
        <taxon>Philodinidae</taxon>
        <taxon>Didymodactylos</taxon>
    </lineage>
</organism>
<gene>
    <name evidence="16" type="ORF">GPM918_LOCUS31704</name>
    <name evidence="17" type="ORF">OVA965_LOCUS40504</name>
    <name evidence="18" type="ORF">SRO942_LOCUS32353</name>
    <name evidence="19" type="ORF">TMI583_LOCUS41946</name>
</gene>
<evidence type="ECO:0000256" key="4">
    <source>
        <dbReference type="ARBA" id="ARBA00009760"/>
    </source>
</evidence>
<evidence type="ECO:0000313" key="16">
    <source>
        <dbReference type="EMBL" id="CAF1367786.1"/>
    </source>
</evidence>
<feature type="active site" description="Charge relay system" evidence="13">
    <location>
        <position position="276"/>
    </location>
</feature>
<name>A0A815ITC2_9BILA</name>
<evidence type="ECO:0000256" key="7">
    <source>
        <dbReference type="ARBA" id="ARBA00022631"/>
    </source>
</evidence>
<feature type="binding site" evidence="14">
    <location>
        <position position="181"/>
    </location>
    <ligand>
        <name>5-hydroxyisourate</name>
        <dbReference type="ChEBI" id="CHEBI:18072"/>
    </ligand>
</feature>
<dbReference type="PIRSF" id="PIRSF000241">
    <property type="entry name" value="Urate_oxidase"/>
    <property type="match status" value="1"/>
</dbReference>
<feature type="binding site" evidence="14">
    <location>
        <position position="164"/>
    </location>
    <ligand>
        <name>urate</name>
        <dbReference type="ChEBI" id="CHEBI:17775"/>
    </ligand>
</feature>
<dbReference type="GO" id="GO:0006145">
    <property type="term" value="P:purine nucleobase catabolic process"/>
    <property type="evidence" value="ECO:0007669"/>
    <property type="project" value="TreeGrafter"/>
</dbReference>
<dbReference type="EMBL" id="CAJOBC010073668">
    <property type="protein sequence ID" value="CAF4251199.1"/>
    <property type="molecule type" value="Genomic_DNA"/>
</dbReference>
<feature type="binding site" evidence="14">
    <location>
        <position position="235"/>
    </location>
    <ligand>
        <name>5-hydroxyisourate</name>
        <dbReference type="ChEBI" id="CHEBI:18072"/>
    </ligand>
</feature>
<evidence type="ECO:0000256" key="9">
    <source>
        <dbReference type="ARBA" id="ARBA00023140"/>
    </source>
</evidence>
<keyword evidence="7 12" id="KW-0659">Purine metabolism</keyword>
<keyword evidence="8 12" id="KW-0560">Oxidoreductase</keyword>
<evidence type="ECO:0000313" key="18">
    <source>
        <dbReference type="EMBL" id="CAF4251199.1"/>
    </source>
</evidence>
<comment type="pathway">
    <text evidence="3 12">Purine metabolism; urate degradation; (S)-allantoin from urate: step 1/3.</text>
</comment>
<evidence type="ECO:0000256" key="15">
    <source>
        <dbReference type="RuleBase" id="RU004455"/>
    </source>
</evidence>
<dbReference type="Proteomes" id="UP000663829">
    <property type="component" value="Unassembled WGS sequence"/>
</dbReference>
<feature type="binding site" evidence="14">
    <location>
        <position position="63"/>
    </location>
    <ligand>
        <name>urate</name>
        <dbReference type="ChEBI" id="CHEBI:17775"/>
    </ligand>
</feature>
<evidence type="ECO:0000256" key="14">
    <source>
        <dbReference type="PIRSR" id="PIRSR000241-2"/>
    </source>
</evidence>
<comment type="caution">
    <text evidence="16">The sequence shown here is derived from an EMBL/GenBank/DDBJ whole genome shotgun (WGS) entry which is preliminary data.</text>
</comment>
<dbReference type="SUPFAM" id="SSF55620">
    <property type="entry name" value="Tetrahydrobiopterin biosynthesis enzymes-like"/>
    <property type="match status" value="2"/>
</dbReference>
<evidence type="ECO:0000256" key="12">
    <source>
        <dbReference type="PIRNR" id="PIRNR000241"/>
    </source>
</evidence>
<evidence type="ECO:0000256" key="1">
    <source>
        <dbReference type="ARBA" id="ARBA00003860"/>
    </source>
</evidence>
<feature type="binding site" evidence="14">
    <location>
        <position position="235"/>
    </location>
    <ligand>
        <name>urate</name>
        <dbReference type="ChEBI" id="CHEBI:17775"/>
    </ligand>
</feature>
<accession>A0A815ITC2</accession>
<dbReference type="InterPro" id="IPR002042">
    <property type="entry name" value="Uricase"/>
</dbReference>
<feature type="active site" description="Charge relay system" evidence="13">
    <location>
        <position position="17"/>
    </location>
</feature>
<protein>
    <recommendedName>
        <fullName evidence="6 12">Uricase</fullName>
        <ecNumber evidence="5 12">1.7.3.3</ecNumber>
    </recommendedName>
    <alternativeName>
        <fullName evidence="10 12">Urate oxidase</fullName>
    </alternativeName>
</protein>
<comment type="similarity">
    <text evidence="4 12 15">Belongs to the uricase family.</text>
</comment>
<dbReference type="EMBL" id="CAJNOK010044222">
    <property type="protein sequence ID" value="CAF1573506.1"/>
    <property type="molecule type" value="Genomic_DNA"/>
</dbReference>
<feature type="binding site" evidence="14">
    <location>
        <position position="274"/>
    </location>
    <ligand>
        <name>O2</name>
        <dbReference type="ChEBI" id="CHEBI:15379"/>
    </ligand>
</feature>
<dbReference type="PANTHER" id="PTHR42874:SF1">
    <property type="entry name" value="URICASE"/>
    <property type="match status" value="1"/>
</dbReference>
<dbReference type="Proteomes" id="UP000682733">
    <property type="component" value="Unassembled WGS sequence"/>
</dbReference>
<comment type="subcellular location">
    <subcellularLocation>
        <location evidence="2 12">Peroxisome</location>
    </subcellularLocation>
</comment>
<dbReference type="EMBL" id="CAJOBA010067066">
    <property type="protein sequence ID" value="CAF4368879.1"/>
    <property type="molecule type" value="Genomic_DNA"/>
</dbReference>
<dbReference type="EC" id="1.7.3.3" evidence="5 12"/>
<keyword evidence="20" id="KW-1185">Reference proteome</keyword>
<dbReference type="GO" id="GO:0005777">
    <property type="term" value="C:peroxisome"/>
    <property type="evidence" value="ECO:0007669"/>
    <property type="project" value="UniProtKB-SubCell"/>
</dbReference>
<dbReference type="PANTHER" id="PTHR42874">
    <property type="entry name" value="URICASE"/>
    <property type="match status" value="1"/>
</dbReference>
<evidence type="ECO:0000313" key="19">
    <source>
        <dbReference type="EMBL" id="CAF4368879.1"/>
    </source>
</evidence>
<dbReference type="GO" id="GO:0004846">
    <property type="term" value="F:urate oxidase activity"/>
    <property type="evidence" value="ECO:0007669"/>
    <property type="project" value="UniProtKB-EC"/>
</dbReference>
<feature type="binding site" evidence="14">
    <location>
        <position position="164"/>
    </location>
    <ligand>
        <name>5-hydroxyisourate</name>
        <dbReference type="ChEBI" id="CHEBI:18072"/>
    </ligand>
</feature>
<evidence type="ECO:0000256" key="8">
    <source>
        <dbReference type="ARBA" id="ARBA00023002"/>
    </source>
</evidence>
<evidence type="ECO:0000256" key="11">
    <source>
        <dbReference type="ARBA" id="ARBA00048818"/>
    </source>
</evidence>
<feature type="binding site" evidence="14">
    <location>
        <position position="62"/>
    </location>
    <ligand>
        <name>urate</name>
        <dbReference type="ChEBI" id="CHEBI:17775"/>
    </ligand>
</feature>
<dbReference type="GO" id="GO:0019628">
    <property type="term" value="P:urate catabolic process"/>
    <property type="evidence" value="ECO:0007669"/>
    <property type="project" value="UniProtKB-UniPathway"/>
</dbReference>
<dbReference type="Gene3D" id="3.10.270.10">
    <property type="entry name" value="Urate Oxidase"/>
    <property type="match status" value="2"/>
</dbReference>
<feature type="binding site" evidence="14">
    <location>
        <position position="274"/>
    </location>
    <ligand>
        <name>urate</name>
        <dbReference type="ChEBI" id="CHEBI:17775"/>
    </ligand>
</feature>
<evidence type="ECO:0000256" key="3">
    <source>
        <dbReference type="ARBA" id="ARBA00004831"/>
    </source>
</evidence>
<keyword evidence="9 12" id="KW-0576">Peroxisome</keyword>
<feature type="binding site" evidence="14">
    <location>
        <position position="62"/>
    </location>
    <ligand>
        <name>5-hydroxyisourate</name>
        <dbReference type="ChEBI" id="CHEBI:18072"/>
    </ligand>
</feature>
<evidence type="ECO:0000256" key="5">
    <source>
        <dbReference type="ARBA" id="ARBA00012598"/>
    </source>
</evidence>
<dbReference type="EMBL" id="CAJNOQ010015743">
    <property type="protein sequence ID" value="CAF1367786.1"/>
    <property type="molecule type" value="Genomic_DNA"/>
</dbReference>
<dbReference type="Pfam" id="PF01014">
    <property type="entry name" value="Uricase"/>
    <property type="match status" value="2"/>
</dbReference>
<evidence type="ECO:0000256" key="10">
    <source>
        <dbReference type="ARBA" id="ARBA00031317"/>
    </source>
</evidence>
<evidence type="ECO:0000313" key="20">
    <source>
        <dbReference type="Proteomes" id="UP000663829"/>
    </source>
</evidence>
<feature type="binding site" evidence="14">
    <location>
        <position position="63"/>
    </location>
    <ligand>
        <name>5-hydroxyisourate</name>
        <dbReference type="ChEBI" id="CHEBI:18072"/>
    </ligand>
</feature>
<dbReference type="PRINTS" id="PR00093">
    <property type="entry name" value="URICASE"/>
</dbReference>
<comment type="function">
    <text evidence="1 12 15">Catalyzes the oxidation of uric acid to 5-hydroxyisourate, which is further processed to form (S)-allantoin.</text>
</comment>
<evidence type="ECO:0000256" key="2">
    <source>
        <dbReference type="ARBA" id="ARBA00004275"/>
    </source>
</evidence>